<proteinExistence type="predicted"/>
<keyword evidence="2" id="KW-1185">Reference proteome</keyword>
<name>A0ABX4CSY1_9FLAO</name>
<dbReference type="EMBL" id="MUHD01000029">
    <property type="protein sequence ID" value="OXB05228.1"/>
    <property type="molecule type" value="Genomic_DNA"/>
</dbReference>
<evidence type="ECO:0000313" key="1">
    <source>
        <dbReference type="EMBL" id="OXB05228.1"/>
    </source>
</evidence>
<organism evidence="1 2">
    <name type="scientific">Flavobacterium plurextorum</name>
    <dbReference type="NCBI Taxonomy" id="1114867"/>
    <lineage>
        <taxon>Bacteria</taxon>
        <taxon>Pseudomonadati</taxon>
        <taxon>Bacteroidota</taxon>
        <taxon>Flavobacteriia</taxon>
        <taxon>Flavobacteriales</taxon>
        <taxon>Flavobacteriaceae</taxon>
        <taxon>Flavobacterium</taxon>
    </lineage>
</organism>
<comment type="caution">
    <text evidence="1">The sequence shown here is derived from an EMBL/GenBank/DDBJ whole genome shotgun (WGS) entry which is preliminary data.</text>
</comment>
<evidence type="ECO:0000313" key="2">
    <source>
        <dbReference type="Proteomes" id="UP000198381"/>
    </source>
</evidence>
<dbReference type="Proteomes" id="UP000198381">
    <property type="component" value="Unassembled WGS sequence"/>
</dbReference>
<sequence>MLKYKHNVFLEESINIGILVFFSNTKKFSFTYSKNLSRIK</sequence>
<accession>A0ABX4CSY1</accession>
<gene>
    <name evidence="1" type="ORF">B0A81_16100</name>
</gene>
<feature type="non-terminal residue" evidence="1">
    <location>
        <position position="40"/>
    </location>
</feature>
<protein>
    <submittedName>
        <fullName evidence="1">Uncharacterized protein</fullName>
    </submittedName>
</protein>
<reference evidence="1 2" key="1">
    <citation type="submission" date="2016-11" db="EMBL/GenBank/DDBJ databases">
        <title>Whole genomes of Flavobacteriaceae.</title>
        <authorList>
            <person name="Stine C."/>
            <person name="Li C."/>
            <person name="Tadesse D."/>
        </authorList>
    </citation>
    <scope>NUCLEOTIDE SEQUENCE [LARGE SCALE GENOMIC DNA]</scope>
    <source>
        <strain evidence="1 2">CCUG 60112</strain>
    </source>
</reference>